<name>A0ABS2SSL3_9BACI</name>
<feature type="transmembrane region" description="Helical" evidence="1">
    <location>
        <begin position="21"/>
        <end position="49"/>
    </location>
</feature>
<reference evidence="2" key="1">
    <citation type="submission" date="2021-01" db="EMBL/GenBank/DDBJ databases">
        <title>Genomic Encyclopedia of Type Strains, Phase IV (KMG-IV): sequencing the most valuable type-strain genomes for metagenomic binning, comparative biology and taxonomic classification.</title>
        <authorList>
            <person name="Goeker M."/>
        </authorList>
    </citation>
    <scope>NUCLEOTIDE SEQUENCE</scope>
    <source>
        <strain evidence="2">DSM 21943</strain>
    </source>
</reference>
<keyword evidence="1" id="KW-0812">Transmembrane</keyword>
<protein>
    <submittedName>
        <fullName evidence="2">Membrane protein YdjX (TVP38/TMEM64 family)</fullName>
    </submittedName>
</protein>
<keyword evidence="3" id="KW-1185">Reference proteome</keyword>
<evidence type="ECO:0000256" key="1">
    <source>
        <dbReference type="SAM" id="Phobius"/>
    </source>
</evidence>
<proteinExistence type="predicted"/>
<feature type="transmembrane region" description="Helical" evidence="1">
    <location>
        <begin position="55"/>
        <end position="78"/>
    </location>
</feature>
<sequence>MDELFNRALEVIEAAGWYAPVLFVLLHVLRPLLFLPVLLVTVAGGYVFGPIYGAIYSYIGLMGVSVSFYWIIGLMPKLHQKLARLKEKVFANRERMNTWQLLVLRVMPFMHFHVISFYVIEETRDFHHYVKKSAIINASPAVVYTAFGGLIHQLPLPGVLLLVGFLAILAFLVRTKNEQEQANEPQEKYL</sequence>
<comment type="caution">
    <text evidence="2">The sequence shown here is derived from an EMBL/GenBank/DDBJ whole genome shotgun (WGS) entry which is preliminary data.</text>
</comment>
<feature type="transmembrane region" description="Helical" evidence="1">
    <location>
        <begin position="154"/>
        <end position="173"/>
    </location>
</feature>
<dbReference type="EMBL" id="JAFBCV010000004">
    <property type="protein sequence ID" value="MBM7838502.1"/>
    <property type="molecule type" value="Genomic_DNA"/>
</dbReference>
<evidence type="ECO:0000313" key="2">
    <source>
        <dbReference type="EMBL" id="MBM7838502.1"/>
    </source>
</evidence>
<organism evidence="2 3">
    <name type="scientific">Shouchella xiaoxiensis</name>
    <dbReference type="NCBI Taxonomy" id="766895"/>
    <lineage>
        <taxon>Bacteria</taxon>
        <taxon>Bacillati</taxon>
        <taxon>Bacillota</taxon>
        <taxon>Bacilli</taxon>
        <taxon>Bacillales</taxon>
        <taxon>Bacillaceae</taxon>
        <taxon>Shouchella</taxon>
    </lineage>
</organism>
<keyword evidence="1" id="KW-1133">Transmembrane helix</keyword>
<accession>A0ABS2SSL3</accession>
<evidence type="ECO:0000313" key="3">
    <source>
        <dbReference type="Proteomes" id="UP001179280"/>
    </source>
</evidence>
<dbReference type="RefSeq" id="WP_035440290.1">
    <property type="nucleotide sequence ID" value="NZ_JAFBCV010000004.1"/>
</dbReference>
<keyword evidence="1" id="KW-0472">Membrane</keyword>
<dbReference type="Proteomes" id="UP001179280">
    <property type="component" value="Unassembled WGS sequence"/>
</dbReference>
<gene>
    <name evidence="2" type="ORF">JOC54_001758</name>
</gene>
<feature type="transmembrane region" description="Helical" evidence="1">
    <location>
        <begin position="99"/>
        <end position="120"/>
    </location>
</feature>